<dbReference type="SUPFAM" id="SSF88659">
    <property type="entry name" value="Sigma3 and sigma4 domains of RNA polymerase sigma factors"/>
    <property type="match status" value="1"/>
</dbReference>
<evidence type="ECO:0000256" key="3">
    <source>
        <dbReference type="ARBA" id="ARBA00023082"/>
    </source>
</evidence>
<evidence type="ECO:0000256" key="5">
    <source>
        <dbReference type="SAM" id="MobiDB-lite"/>
    </source>
</evidence>
<reference evidence="9" key="1">
    <citation type="submission" date="2024-05" db="EMBL/GenBank/DDBJ databases">
        <title>Planctomycetes of the genus Singulisphaera possess chitinolytic capabilities.</title>
        <authorList>
            <person name="Ivanova A."/>
        </authorList>
    </citation>
    <scope>NUCLEOTIDE SEQUENCE</scope>
    <source>
        <strain evidence="9">Ch08T</strain>
    </source>
</reference>
<feature type="region of interest" description="Disordered" evidence="5">
    <location>
        <begin position="293"/>
        <end position="318"/>
    </location>
</feature>
<keyword evidence="4" id="KW-0804">Transcription</keyword>
<keyword evidence="2" id="KW-0805">Transcription regulation</keyword>
<feature type="transmembrane region" description="Helical" evidence="6">
    <location>
        <begin position="240"/>
        <end position="262"/>
    </location>
</feature>
<feature type="compositionally biased region" description="Polar residues" evidence="5">
    <location>
        <begin position="304"/>
        <end position="318"/>
    </location>
</feature>
<dbReference type="Gene3D" id="1.10.10.10">
    <property type="entry name" value="Winged helix-like DNA-binding domain superfamily/Winged helix DNA-binding domain"/>
    <property type="match status" value="1"/>
</dbReference>
<dbReference type="InterPro" id="IPR036388">
    <property type="entry name" value="WH-like_DNA-bd_sf"/>
</dbReference>
<dbReference type="GO" id="GO:0006352">
    <property type="term" value="P:DNA-templated transcription initiation"/>
    <property type="evidence" value="ECO:0007669"/>
    <property type="project" value="InterPro"/>
</dbReference>
<protein>
    <submittedName>
        <fullName evidence="9">RNA polymerase sigma factor</fullName>
    </submittedName>
</protein>
<dbReference type="Pfam" id="PF08281">
    <property type="entry name" value="Sigma70_r4_2"/>
    <property type="match status" value="1"/>
</dbReference>
<keyword evidence="3" id="KW-0731">Sigma factor</keyword>
<feature type="transmembrane region" description="Helical" evidence="6">
    <location>
        <begin position="268"/>
        <end position="288"/>
    </location>
</feature>
<gene>
    <name evidence="9" type="ORF">V5E97_28975</name>
</gene>
<dbReference type="RefSeq" id="WP_406695077.1">
    <property type="nucleotide sequence ID" value="NZ_CP155447.1"/>
</dbReference>
<dbReference type="InterPro" id="IPR013249">
    <property type="entry name" value="RNA_pol_sigma70_r4_t2"/>
</dbReference>
<dbReference type="InterPro" id="IPR013325">
    <property type="entry name" value="RNA_pol_sigma_r2"/>
</dbReference>
<evidence type="ECO:0000256" key="4">
    <source>
        <dbReference type="ARBA" id="ARBA00023163"/>
    </source>
</evidence>
<organism evidence="9">
    <name type="scientific">Singulisphaera sp. Ch08</name>
    <dbReference type="NCBI Taxonomy" id="3120278"/>
    <lineage>
        <taxon>Bacteria</taxon>
        <taxon>Pseudomonadati</taxon>
        <taxon>Planctomycetota</taxon>
        <taxon>Planctomycetia</taxon>
        <taxon>Isosphaerales</taxon>
        <taxon>Isosphaeraceae</taxon>
        <taxon>Singulisphaera</taxon>
    </lineage>
</organism>
<feature type="compositionally biased region" description="Basic and acidic residues" evidence="5">
    <location>
        <begin position="478"/>
        <end position="490"/>
    </location>
</feature>
<sequence length="519" mass="56920">MANGLGGAVLPQIQRIFHGGTLAGLTDGQLLERFAARSDEAAFEALLARHGPLVLTVCRNLLHDRDDVEDAFQATLLILVRKAGSIQLETSLGPWIYSVAYRVAIRARANRGLRARRENAVPVLDPQAPLRDLDGHDISPLLHDELARLPERLRAPLVLCYFQGLTHEMAAEQLRWPVGTVRSRMARARRLLRDRLTRKGIGLSAGFLIGTSRQATAATIPRVLTEETIQTAMRIAAGRAALSGALSVPVTALMEGVLSTMWLTKLKAAIALAIMAGFIMTGVVALAVQAPDDKPDETVPAKRPQTSPADSNTRNSMSETYPRTYYVGDIIGTKDHKNANMVPVIDLITSTVASGTWKINDAIADDQSTRYKTIESQAQITPKIPEQITPIGSITPFPLSISIIVRHTPQVHEEVAARLLQLRHLVHQRNAYTVMPNSTAKKMVMPPPSDPPAASPIKGGERARKLIEELEQEIEDLVRERDRLRPDPKAGKTSAQDTVQQLEDLARAESFSQWIGLVY</sequence>
<accession>A0AAU7CB02</accession>
<evidence type="ECO:0000259" key="8">
    <source>
        <dbReference type="Pfam" id="PF08281"/>
    </source>
</evidence>
<name>A0AAU7CB02_9BACT</name>
<feature type="domain" description="RNA polymerase sigma-70 region 2" evidence="7">
    <location>
        <begin position="47"/>
        <end position="111"/>
    </location>
</feature>
<dbReference type="SUPFAM" id="SSF88946">
    <property type="entry name" value="Sigma2 domain of RNA polymerase sigma factors"/>
    <property type="match status" value="1"/>
</dbReference>
<keyword evidence="6" id="KW-0472">Membrane</keyword>
<keyword evidence="6" id="KW-0812">Transmembrane</keyword>
<feature type="region of interest" description="Disordered" evidence="5">
    <location>
        <begin position="478"/>
        <end position="497"/>
    </location>
</feature>
<evidence type="ECO:0000256" key="6">
    <source>
        <dbReference type="SAM" id="Phobius"/>
    </source>
</evidence>
<dbReference type="InterPro" id="IPR039425">
    <property type="entry name" value="RNA_pol_sigma-70-like"/>
</dbReference>
<dbReference type="Gene3D" id="1.10.1740.10">
    <property type="match status" value="1"/>
</dbReference>
<evidence type="ECO:0000256" key="1">
    <source>
        <dbReference type="ARBA" id="ARBA00010641"/>
    </source>
</evidence>
<dbReference type="GO" id="GO:0016987">
    <property type="term" value="F:sigma factor activity"/>
    <property type="evidence" value="ECO:0007669"/>
    <property type="project" value="UniProtKB-KW"/>
</dbReference>
<dbReference type="AlphaFoldDB" id="A0AAU7CB02"/>
<evidence type="ECO:0000259" key="7">
    <source>
        <dbReference type="Pfam" id="PF04542"/>
    </source>
</evidence>
<dbReference type="InterPro" id="IPR013324">
    <property type="entry name" value="RNA_pol_sigma_r3/r4-like"/>
</dbReference>
<proteinExistence type="inferred from homology"/>
<dbReference type="Pfam" id="PF04542">
    <property type="entry name" value="Sigma70_r2"/>
    <property type="match status" value="1"/>
</dbReference>
<keyword evidence="6" id="KW-1133">Transmembrane helix</keyword>
<evidence type="ECO:0000256" key="2">
    <source>
        <dbReference type="ARBA" id="ARBA00023015"/>
    </source>
</evidence>
<dbReference type="PANTHER" id="PTHR43133:SF51">
    <property type="entry name" value="RNA POLYMERASE SIGMA FACTOR"/>
    <property type="match status" value="1"/>
</dbReference>
<dbReference type="PANTHER" id="PTHR43133">
    <property type="entry name" value="RNA POLYMERASE ECF-TYPE SIGMA FACTO"/>
    <property type="match status" value="1"/>
</dbReference>
<dbReference type="InterPro" id="IPR007627">
    <property type="entry name" value="RNA_pol_sigma70_r2"/>
</dbReference>
<evidence type="ECO:0000313" key="9">
    <source>
        <dbReference type="EMBL" id="XBH02335.1"/>
    </source>
</evidence>
<dbReference type="NCBIfam" id="TIGR02937">
    <property type="entry name" value="sigma70-ECF"/>
    <property type="match status" value="1"/>
</dbReference>
<dbReference type="EMBL" id="CP155447">
    <property type="protein sequence ID" value="XBH02335.1"/>
    <property type="molecule type" value="Genomic_DNA"/>
</dbReference>
<dbReference type="InterPro" id="IPR014284">
    <property type="entry name" value="RNA_pol_sigma-70_dom"/>
</dbReference>
<comment type="similarity">
    <text evidence="1">Belongs to the sigma-70 factor family. ECF subfamily.</text>
</comment>
<dbReference type="GO" id="GO:0003677">
    <property type="term" value="F:DNA binding"/>
    <property type="evidence" value="ECO:0007669"/>
    <property type="project" value="InterPro"/>
</dbReference>
<feature type="domain" description="RNA polymerase sigma factor 70 region 4 type 2" evidence="8">
    <location>
        <begin position="142"/>
        <end position="192"/>
    </location>
</feature>